<dbReference type="Pfam" id="PF01431">
    <property type="entry name" value="Peptidase_M13"/>
    <property type="match status" value="1"/>
</dbReference>
<evidence type="ECO:0000313" key="4">
    <source>
        <dbReference type="Proteomes" id="UP000288716"/>
    </source>
</evidence>
<sequence length="73" mass="8633">MNFGGIGTIIGHEITHAFDNRGSMFDESGRMVNWWRKDTREKYEEKVKCFERQYSRQVEPVTGKKVTYKGQSR</sequence>
<name>A0A443RVZ5_9ACAR</name>
<dbReference type="Proteomes" id="UP000288716">
    <property type="component" value="Unassembled WGS sequence"/>
</dbReference>
<dbReference type="PANTHER" id="PTHR11733:SF167">
    <property type="entry name" value="FI17812P1-RELATED"/>
    <property type="match status" value="1"/>
</dbReference>
<dbReference type="PANTHER" id="PTHR11733">
    <property type="entry name" value="ZINC METALLOPROTEASE FAMILY M13 NEPRILYSIN-RELATED"/>
    <property type="match status" value="1"/>
</dbReference>
<reference evidence="3 4" key="1">
    <citation type="journal article" date="2018" name="Gigascience">
        <title>Genomes of trombidid mites reveal novel predicted allergens and laterally-transferred genes associated with secondary metabolism.</title>
        <authorList>
            <person name="Dong X."/>
            <person name="Chaisiri K."/>
            <person name="Xia D."/>
            <person name="Armstrong S.D."/>
            <person name="Fang Y."/>
            <person name="Donnelly M.J."/>
            <person name="Kadowaki T."/>
            <person name="McGarry J.W."/>
            <person name="Darby A.C."/>
            <person name="Makepeace B.L."/>
        </authorList>
    </citation>
    <scope>NUCLEOTIDE SEQUENCE [LARGE SCALE GENOMIC DNA]</scope>
    <source>
        <strain evidence="3">UoL-UT</strain>
    </source>
</reference>
<feature type="domain" description="Peptidase M13 C-terminal" evidence="2">
    <location>
        <begin position="1"/>
        <end position="66"/>
    </location>
</feature>
<accession>A0A443RVZ5</accession>
<dbReference type="PROSITE" id="PS51885">
    <property type="entry name" value="NEPRILYSIN"/>
    <property type="match status" value="1"/>
</dbReference>
<dbReference type="Gene3D" id="3.40.390.10">
    <property type="entry name" value="Collagenase (Catalytic Domain)"/>
    <property type="match status" value="1"/>
</dbReference>
<dbReference type="GO" id="GO:0004222">
    <property type="term" value="F:metalloendopeptidase activity"/>
    <property type="evidence" value="ECO:0007669"/>
    <property type="project" value="InterPro"/>
</dbReference>
<dbReference type="GO" id="GO:0005886">
    <property type="term" value="C:plasma membrane"/>
    <property type="evidence" value="ECO:0007669"/>
    <property type="project" value="TreeGrafter"/>
</dbReference>
<dbReference type="AlphaFoldDB" id="A0A443RVZ5"/>
<dbReference type="VEuPathDB" id="VectorBase:LDEU012801"/>
<gene>
    <name evidence="3" type="ORF">B4U80_04790</name>
</gene>
<evidence type="ECO:0000256" key="1">
    <source>
        <dbReference type="ARBA" id="ARBA00007357"/>
    </source>
</evidence>
<evidence type="ECO:0000313" key="3">
    <source>
        <dbReference type="EMBL" id="RWS19239.1"/>
    </source>
</evidence>
<dbReference type="GO" id="GO:0016485">
    <property type="term" value="P:protein processing"/>
    <property type="evidence" value="ECO:0007669"/>
    <property type="project" value="TreeGrafter"/>
</dbReference>
<evidence type="ECO:0000259" key="2">
    <source>
        <dbReference type="Pfam" id="PF01431"/>
    </source>
</evidence>
<proteinExistence type="inferred from homology"/>
<comment type="similarity">
    <text evidence="1">Belongs to the peptidase M13 family.</text>
</comment>
<dbReference type="OrthoDB" id="6475849at2759"/>
<organism evidence="3 4">
    <name type="scientific">Leptotrombidium deliense</name>
    <dbReference type="NCBI Taxonomy" id="299467"/>
    <lineage>
        <taxon>Eukaryota</taxon>
        <taxon>Metazoa</taxon>
        <taxon>Ecdysozoa</taxon>
        <taxon>Arthropoda</taxon>
        <taxon>Chelicerata</taxon>
        <taxon>Arachnida</taxon>
        <taxon>Acari</taxon>
        <taxon>Acariformes</taxon>
        <taxon>Trombidiformes</taxon>
        <taxon>Prostigmata</taxon>
        <taxon>Anystina</taxon>
        <taxon>Parasitengona</taxon>
        <taxon>Trombiculoidea</taxon>
        <taxon>Trombiculidae</taxon>
        <taxon>Leptotrombidium</taxon>
    </lineage>
</organism>
<dbReference type="STRING" id="299467.A0A443RVZ5"/>
<comment type="caution">
    <text evidence="3">The sequence shown here is derived from an EMBL/GenBank/DDBJ whole genome shotgun (WGS) entry which is preliminary data.</text>
</comment>
<dbReference type="InterPro" id="IPR000718">
    <property type="entry name" value="Peptidase_M13"/>
</dbReference>
<keyword evidence="4" id="KW-1185">Reference proteome</keyword>
<protein>
    <recommendedName>
        <fullName evidence="2">Peptidase M13 C-terminal domain-containing protein</fullName>
    </recommendedName>
</protein>
<dbReference type="SUPFAM" id="SSF55486">
    <property type="entry name" value="Metalloproteases ('zincins'), catalytic domain"/>
    <property type="match status" value="1"/>
</dbReference>
<dbReference type="EMBL" id="NCKV01028509">
    <property type="protein sequence ID" value="RWS19239.1"/>
    <property type="molecule type" value="Genomic_DNA"/>
</dbReference>
<dbReference type="InterPro" id="IPR018497">
    <property type="entry name" value="Peptidase_M13_C"/>
</dbReference>
<dbReference type="InterPro" id="IPR024079">
    <property type="entry name" value="MetalloPept_cat_dom_sf"/>
</dbReference>